<feature type="compositionally biased region" description="Polar residues" evidence="1">
    <location>
        <begin position="372"/>
        <end position="385"/>
    </location>
</feature>
<reference evidence="3" key="1">
    <citation type="submission" date="2021-01" db="EMBL/GenBank/DDBJ databases">
        <authorList>
            <person name="Corre E."/>
            <person name="Pelletier E."/>
            <person name="Niang G."/>
            <person name="Scheremetjew M."/>
            <person name="Finn R."/>
            <person name="Kale V."/>
            <person name="Holt S."/>
            <person name="Cochrane G."/>
            <person name="Meng A."/>
            <person name="Brown T."/>
            <person name="Cohen L."/>
        </authorList>
    </citation>
    <scope>NUCLEOTIDE SEQUENCE</scope>
    <source>
        <strain evidence="3">CCMP1320</strain>
    </source>
</reference>
<feature type="compositionally biased region" description="Low complexity" evidence="1">
    <location>
        <begin position="239"/>
        <end position="266"/>
    </location>
</feature>
<dbReference type="CDD" id="cd14502">
    <property type="entry name" value="RNA_5'-triphosphatase"/>
    <property type="match status" value="1"/>
</dbReference>
<evidence type="ECO:0000256" key="1">
    <source>
        <dbReference type="SAM" id="MobiDB-lite"/>
    </source>
</evidence>
<feature type="region of interest" description="Disordered" evidence="1">
    <location>
        <begin position="474"/>
        <end position="578"/>
    </location>
</feature>
<dbReference type="GO" id="GO:0004484">
    <property type="term" value="F:mRNA guanylyltransferase activity"/>
    <property type="evidence" value="ECO:0007669"/>
    <property type="project" value="TreeGrafter"/>
</dbReference>
<dbReference type="PROSITE" id="PS50056">
    <property type="entry name" value="TYR_PHOSPHATASE_2"/>
    <property type="match status" value="1"/>
</dbReference>
<dbReference type="EMBL" id="HBIP01037885">
    <property type="protein sequence ID" value="CAE0507736.1"/>
    <property type="molecule type" value="Transcribed_RNA"/>
</dbReference>
<feature type="region of interest" description="Disordered" evidence="1">
    <location>
        <begin position="233"/>
        <end position="409"/>
    </location>
</feature>
<feature type="domain" description="Tyrosine specific protein phosphatases" evidence="2">
    <location>
        <begin position="115"/>
        <end position="186"/>
    </location>
</feature>
<gene>
    <name evidence="3" type="ORF">DTER00134_LOCUS22813</name>
    <name evidence="4" type="ORF">DTER00134_LOCUS22814</name>
</gene>
<evidence type="ECO:0000313" key="4">
    <source>
        <dbReference type="EMBL" id="CAE0507737.1"/>
    </source>
</evidence>
<feature type="compositionally biased region" description="Basic residues" evidence="1">
    <location>
        <begin position="389"/>
        <end position="401"/>
    </location>
</feature>
<evidence type="ECO:0000259" key="2">
    <source>
        <dbReference type="PROSITE" id="PS50056"/>
    </source>
</evidence>
<dbReference type="EMBL" id="HBIP01037886">
    <property type="protein sequence ID" value="CAE0507737.1"/>
    <property type="molecule type" value="Transcribed_RNA"/>
</dbReference>
<accession>A0A6S8PYC7</accession>
<dbReference type="Pfam" id="PF00782">
    <property type="entry name" value="DSPc"/>
    <property type="match status" value="1"/>
</dbReference>
<dbReference type="InterPro" id="IPR016130">
    <property type="entry name" value="Tyr_Pase_AS"/>
</dbReference>
<dbReference type="InterPro" id="IPR000387">
    <property type="entry name" value="Tyr_Pase_dom"/>
</dbReference>
<dbReference type="InterPro" id="IPR051029">
    <property type="entry name" value="mRNA_Capping_Enz/RNA_Phosphat"/>
</dbReference>
<dbReference type="PANTHER" id="PTHR10367:SF17">
    <property type="entry name" value="MRNA-CAPPING ENZYME"/>
    <property type="match status" value="1"/>
</dbReference>
<dbReference type="SUPFAM" id="SSF52799">
    <property type="entry name" value="(Phosphotyrosine protein) phosphatases II"/>
    <property type="match status" value="1"/>
</dbReference>
<evidence type="ECO:0000313" key="3">
    <source>
        <dbReference type="EMBL" id="CAE0507736.1"/>
    </source>
</evidence>
<organism evidence="3">
    <name type="scientific">Dunaliella tertiolecta</name>
    <name type="common">Green alga</name>
    <dbReference type="NCBI Taxonomy" id="3047"/>
    <lineage>
        <taxon>Eukaryota</taxon>
        <taxon>Viridiplantae</taxon>
        <taxon>Chlorophyta</taxon>
        <taxon>core chlorophytes</taxon>
        <taxon>Chlorophyceae</taxon>
        <taxon>CS clade</taxon>
        <taxon>Chlamydomonadales</taxon>
        <taxon>Dunaliellaceae</taxon>
        <taxon>Dunaliella</taxon>
    </lineage>
</organism>
<protein>
    <recommendedName>
        <fullName evidence="2">Tyrosine specific protein phosphatases domain-containing protein</fullName>
    </recommendedName>
</protein>
<sequence length="620" mass="64639">MEGRQGSAPPAEESASVLRKLQKWGDYAAIGAPVGRFIPCKTPLSKEILNDRSLVPSTPKHALTVDRLLESQKLEGRRVGFIMDLSNHACLYEKDIPKGIKYHHVRLVAKVVPPPDFVAQVRQAVEAFLCEHENEYIAIHCAYGFNRTGFVVCACLCEMEGMSLNAALEAFARSRPPGVKHEDFLVELERRYGSRATLGFTPLSDSQLSTRTRTAFEHGCGHSYQFHAQVPSEDPAGHQLQAPSSLPAQSASNISTTSPSAESTATDGPGAELGQLQQHSSSVAAPDPSQPELPVAKPNSHLPPSTSPRPVSIALSQQPPLQAQGRLAAPTMSSTSSRPQAKAGKTTSHIVAAGIHGANTSPPSPLAPHSTAAGSHGTNTSSPSLLPQRRPRSAQHHHNRSHSGQSMHAAHCPAVLRTQLSSKGAAAGAAAQATPAPLTAEVICSSQWGAHACMHPLYSAFRSCAATETTSVAGSMDGSECMLPPPGGVARDEPQPQQPQQVQDLADTAGHPAGDAASGCKDAGAAGSPCGGLPTLQESLPAPLSPRDGGAQLSAAEGGNGQGQVLAGGMDGDIRQAPSNASSIGDWLDAYLDQQAVLSQAVGMEGELQEQQDSSGTNKT</sequence>
<dbReference type="InterPro" id="IPR029021">
    <property type="entry name" value="Prot-tyrosine_phosphatase-like"/>
</dbReference>
<dbReference type="Gene3D" id="3.90.190.10">
    <property type="entry name" value="Protein tyrosine phosphatase superfamily"/>
    <property type="match status" value="1"/>
</dbReference>
<name>A0A6S8PYC7_DUNTE</name>
<dbReference type="InterPro" id="IPR000340">
    <property type="entry name" value="Dual-sp_phosphatase_cat-dom"/>
</dbReference>
<dbReference type="GO" id="GO:0016787">
    <property type="term" value="F:hydrolase activity"/>
    <property type="evidence" value="ECO:0007669"/>
    <property type="project" value="UniProtKB-ARBA"/>
</dbReference>
<dbReference type="AlphaFoldDB" id="A0A6S8PYC7"/>
<proteinExistence type="predicted"/>
<dbReference type="PROSITE" id="PS00383">
    <property type="entry name" value="TYR_PHOSPHATASE_1"/>
    <property type="match status" value="1"/>
</dbReference>
<feature type="compositionally biased region" description="Polar residues" evidence="1">
    <location>
        <begin position="331"/>
        <end position="349"/>
    </location>
</feature>
<dbReference type="GO" id="GO:0006370">
    <property type="term" value="P:7-methylguanosine mRNA capping"/>
    <property type="evidence" value="ECO:0007669"/>
    <property type="project" value="TreeGrafter"/>
</dbReference>
<dbReference type="PANTHER" id="PTHR10367">
    <property type="entry name" value="MRNA-CAPPING ENZYME"/>
    <property type="match status" value="1"/>
</dbReference>